<name>A0A251SIV2_HELAN</name>
<dbReference type="AlphaFoldDB" id="A0A251SIV2"/>
<evidence type="ECO:0000313" key="3">
    <source>
        <dbReference type="EMBL" id="OTF98462.1"/>
    </source>
</evidence>
<reference evidence="2" key="3">
    <citation type="submission" date="2020-06" db="EMBL/GenBank/DDBJ databases">
        <title>Helianthus annuus Genome sequencing and assembly Release 2.</title>
        <authorList>
            <person name="Gouzy J."/>
            <person name="Langlade N."/>
            <person name="Munos S."/>
        </authorList>
    </citation>
    <scope>NUCLEOTIDE SEQUENCE</scope>
    <source>
        <tissue evidence="2">Leaves</tissue>
    </source>
</reference>
<feature type="compositionally biased region" description="Basic and acidic residues" evidence="1">
    <location>
        <begin position="13"/>
        <end position="30"/>
    </location>
</feature>
<protein>
    <submittedName>
        <fullName evidence="3">Uncharacterized protein</fullName>
    </submittedName>
</protein>
<organism evidence="3 4">
    <name type="scientific">Helianthus annuus</name>
    <name type="common">Common sunflower</name>
    <dbReference type="NCBI Taxonomy" id="4232"/>
    <lineage>
        <taxon>Eukaryota</taxon>
        <taxon>Viridiplantae</taxon>
        <taxon>Streptophyta</taxon>
        <taxon>Embryophyta</taxon>
        <taxon>Tracheophyta</taxon>
        <taxon>Spermatophyta</taxon>
        <taxon>Magnoliopsida</taxon>
        <taxon>eudicotyledons</taxon>
        <taxon>Gunneridae</taxon>
        <taxon>Pentapetalae</taxon>
        <taxon>asterids</taxon>
        <taxon>campanulids</taxon>
        <taxon>Asterales</taxon>
        <taxon>Asteraceae</taxon>
        <taxon>Asteroideae</taxon>
        <taxon>Heliantheae alliance</taxon>
        <taxon>Heliantheae</taxon>
        <taxon>Helianthus</taxon>
    </lineage>
</organism>
<keyword evidence="4" id="KW-1185">Reference proteome</keyword>
<evidence type="ECO:0000313" key="2">
    <source>
        <dbReference type="EMBL" id="KAF5759699.1"/>
    </source>
</evidence>
<sequence length="64" mass="7116">MAAPPRVVPAEGSSRERERQEERESVREMRWSGAAADGGDRGGERRFGCGFGWLETATPQLRQP</sequence>
<proteinExistence type="predicted"/>
<feature type="region of interest" description="Disordered" evidence="1">
    <location>
        <begin position="1"/>
        <end position="64"/>
    </location>
</feature>
<evidence type="ECO:0000313" key="4">
    <source>
        <dbReference type="Proteomes" id="UP000215914"/>
    </source>
</evidence>
<dbReference type="InParanoid" id="A0A251SIV2"/>
<dbReference type="EMBL" id="MNCJ02000331">
    <property type="protein sequence ID" value="KAF5759699.1"/>
    <property type="molecule type" value="Genomic_DNA"/>
</dbReference>
<feature type="compositionally biased region" description="Basic and acidic residues" evidence="1">
    <location>
        <begin position="38"/>
        <end position="47"/>
    </location>
</feature>
<gene>
    <name evidence="3" type="ORF">HannXRQ_Chr14g0445861</name>
    <name evidence="2" type="ORF">HanXRQr2_Chr16g0744461</name>
</gene>
<evidence type="ECO:0000256" key="1">
    <source>
        <dbReference type="SAM" id="MobiDB-lite"/>
    </source>
</evidence>
<dbReference type="Proteomes" id="UP000215914">
    <property type="component" value="Chromosome 14"/>
</dbReference>
<accession>A0A251SIV2</accession>
<dbReference type="EMBL" id="CM007903">
    <property type="protein sequence ID" value="OTF98462.1"/>
    <property type="molecule type" value="Genomic_DNA"/>
</dbReference>
<dbReference type="Gramene" id="mRNA:HanXRQr2_Chr16g0744461">
    <property type="protein sequence ID" value="CDS:HanXRQr2_Chr16g0744461.1"/>
    <property type="gene ID" value="HanXRQr2_Chr16g0744461"/>
</dbReference>
<reference evidence="3" key="2">
    <citation type="submission" date="2017-02" db="EMBL/GenBank/DDBJ databases">
        <title>Sunflower complete genome.</title>
        <authorList>
            <person name="Langlade N."/>
            <person name="Munos S."/>
        </authorList>
    </citation>
    <scope>NUCLEOTIDE SEQUENCE [LARGE SCALE GENOMIC DNA]</scope>
    <source>
        <tissue evidence="3">Leaves</tissue>
    </source>
</reference>
<reference evidence="2 4" key="1">
    <citation type="journal article" date="2017" name="Nature">
        <title>The sunflower genome provides insights into oil metabolism, flowering and Asterid evolution.</title>
        <authorList>
            <person name="Badouin H."/>
            <person name="Gouzy J."/>
            <person name="Grassa C.J."/>
            <person name="Murat F."/>
            <person name="Staton S.E."/>
            <person name="Cottret L."/>
            <person name="Lelandais-Briere C."/>
            <person name="Owens G.L."/>
            <person name="Carrere S."/>
            <person name="Mayjonade B."/>
            <person name="Legrand L."/>
            <person name="Gill N."/>
            <person name="Kane N.C."/>
            <person name="Bowers J.E."/>
            <person name="Hubner S."/>
            <person name="Bellec A."/>
            <person name="Berard A."/>
            <person name="Berges H."/>
            <person name="Blanchet N."/>
            <person name="Boniface M.C."/>
            <person name="Brunel D."/>
            <person name="Catrice O."/>
            <person name="Chaidir N."/>
            <person name="Claudel C."/>
            <person name="Donnadieu C."/>
            <person name="Faraut T."/>
            <person name="Fievet G."/>
            <person name="Helmstetter N."/>
            <person name="King M."/>
            <person name="Knapp S.J."/>
            <person name="Lai Z."/>
            <person name="Le Paslier M.C."/>
            <person name="Lippi Y."/>
            <person name="Lorenzon L."/>
            <person name="Mandel J.R."/>
            <person name="Marage G."/>
            <person name="Marchand G."/>
            <person name="Marquand E."/>
            <person name="Bret-Mestries E."/>
            <person name="Morien E."/>
            <person name="Nambeesan S."/>
            <person name="Nguyen T."/>
            <person name="Pegot-Espagnet P."/>
            <person name="Pouilly N."/>
            <person name="Raftis F."/>
            <person name="Sallet E."/>
            <person name="Schiex T."/>
            <person name="Thomas J."/>
            <person name="Vandecasteele C."/>
            <person name="Vares D."/>
            <person name="Vear F."/>
            <person name="Vautrin S."/>
            <person name="Crespi M."/>
            <person name="Mangin B."/>
            <person name="Burke J.M."/>
            <person name="Salse J."/>
            <person name="Munos S."/>
            <person name="Vincourt P."/>
            <person name="Rieseberg L.H."/>
            <person name="Langlade N.B."/>
        </authorList>
    </citation>
    <scope>NUCLEOTIDE SEQUENCE [LARGE SCALE GENOMIC DNA]</scope>
    <source>
        <strain evidence="4">cv. SF193</strain>
        <tissue evidence="2">Leaves</tissue>
    </source>
</reference>